<gene>
    <name evidence="1" type="ORF">P3TCK_20980</name>
</gene>
<protein>
    <submittedName>
        <fullName evidence="1">Predicted choline kinase involved in LPS biosynthesis</fullName>
    </submittedName>
</protein>
<evidence type="ECO:0000313" key="1">
    <source>
        <dbReference type="EMBL" id="EAS44998.1"/>
    </source>
</evidence>
<reference evidence="1 2" key="1">
    <citation type="submission" date="2006-03" db="EMBL/GenBank/DDBJ databases">
        <authorList>
            <person name="Bartlett D.H."/>
            <person name="Valle G."/>
            <person name="Lauro F.M."/>
            <person name="Vezzi A."/>
            <person name="Simonato F."/>
            <person name="Eloe E."/>
            <person name="Vitulo N."/>
            <person name="Stratton T.K."/>
            <person name="D'angelo M."/>
            <person name="Ferriera S."/>
            <person name="Johnson J."/>
            <person name="Kravitz S."/>
            <person name="Beeson K."/>
            <person name="Sutton G."/>
            <person name="Rogers Y."/>
            <person name="Friedman R."/>
            <person name="Frazier M."/>
            <person name="Venter J.C."/>
        </authorList>
    </citation>
    <scope>NUCLEOTIDE SEQUENCE [LARGE SCALE GENOMIC DNA]</scope>
    <source>
        <strain evidence="1 2">3TCK</strain>
    </source>
</reference>
<keyword evidence="1" id="KW-0418">Kinase</keyword>
<dbReference type="Gene3D" id="3.90.1200.10">
    <property type="match status" value="1"/>
</dbReference>
<accession>Q1Z8W0</accession>
<keyword evidence="1" id="KW-0808">Transferase</keyword>
<dbReference type="GO" id="GO:0016301">
    <property type="term" value="F:kinase activity"/>
    <property type="evidence" value="ECO:0007669"/>
    <property type="project" value="UniProtKB-KW"/>
</dbReference>
<comment type="caution">
    <text evidence="1">The sequence shown here is derived from an EMBL/GenBank/DDBJ whole genome shotgun (WGS) entry which is preliminary data.</text>
</comment>
<proteinExistence type="predicted"/>
<dbReference type="EMBL" id="AAPH01000002">
    <property type="protein sequence ID" value="EAS44998.1"/>
    <property type="molecule type" value="Genomic_DNA"/>
</dbReference>
<dbReference type="AlphaFoldDB" id="Q1Z8W0"/>
<dbReference type="HOGENOM" id="CLU_084221_0_0_6"/>
<name>Q1Z8W0_9GAMM</name>
<evidence type="ECO:0000313" key="2">
    <source>
        <dbReference type="Proteomes" id="UP000003789"/>
    </source>
</evidence>
<dbReference type="OrthoDB" id="4833090at2"/>
<dbReference type="Proteomes" id="UP000003789">
    <property type="component" value="Unassembled WGS sequence"/>
</dbReference>
<dbReference type="InterPro" id="IPR011009">
    <property type="entry name" value="Kinase-like_dom_sf"/>
</dbReference>
<dbReference type="RefSeq" id="WP_006232117.1">
    <property type="nucleotide sequence ID" value="NZ_CH724135.1"/>
</dbReference>
<sequence length="258" mass="28471">MSKQDISQMGSARVSIEVLEGVDCVLKQGASDVEINFYQSAAPNLAGVNIPNLVKLDGRNLFIERIPNSISLNKLQSNPKVCEQLASLHRSQYVPSFPVKKHEWTNVATTEALSILDLPESAQSSIKLMQSLSSCIFECSGLISGDTNDGNWGTRANGELVLFDWERFGHGSPAIDLAPLVSGLGAVSEYELIIRQYSQYNSSLPEAELMKDLIIAKCWIIIEVVNILVSRNNPETTKYINWYRSNVPQWLASVANAL</sequence>
<dbReference type="SUPFAM" id="SSF56112">
    <property type="entry name" value="Protein kinase-like (PK-like)"/>
    <property type="match status" value="1"/>
</dbReference>
<organism evidence="1 2">
    <name type="scientific">Photobacterium profundum 3TCK</name>
    <dbReference type="NCBI Taxonomy" id="314280"/>
    <lineage>
        <taxon>Bacteria</taxon>
        <taxon>Pseudomonadati</taxon>
        <taxon>Pseudomonadota</taxon>
        <taxon>Gammaproteobacteria</taxon>
        <taxon>Vibrionales</taxon>
        <taxon>Vibrionaceae</taxon>
        <taxon>Photobacterium</taxon>
    </lineage>
</organism>